<sequence>ASEFRAAASSSVTVATRILLDIPRLVRMRSSECRTRKPRRMASRVWVVRVNRWGWMIEGREQSRL</sequence>
<accession>A0A0L7R4D0</accession>
<gene>
    <name evidence="1" type="ORF">WH47_10202</name>
</gene>
<reference evidence="1 2" key="1">
    <citation type="submission" date="2015-07" db="EMBL/GenBank/DDBJ databases">
        <title>The genome of Habropoda laboriosa.</title>
        <authorList>
            <person name="Pan H."/>
            <person name="Kapheim K."/>
        </authorList>
    </citation>
    <scope>NUCLEOTIDE SEQUENCE [LARGE SCALE GENOMIC DNA]</scope>
    <source>
        <strain evidence="1">0110345459</strain>
    </source>
</reference>
<feature type="non-terminal residue" evidence="1">
    <location>
        <position position="1"/>
    </location>
</feature>
<name>A0A0L7R4D0_9HYME</name>
<dbReference type="EMBL" id="KQ414657">
    <property type="protein sequence ID" value="KOC65740.1"/>
    <property type="molecule type" value="Genomic_DNA"/>
</dbReference>
<keyword evidence="2" id="KW-1185">Reference proteome</keyword>
<dbReference type="AlphaFoldDB" id="A0A0L7R4D0"/>
<dbReference type="Proteomes" id="UP000053825">
    <property type="component" value="Unassembled WGS sequence"/>
</dbReference>
<protein>
    <submittedName>
        <fullName evidence="1">Uncharacterized protein</fullName>
    </submittedName>
</protein>
<evidence type="ECO:0000313" key="2">
    <source>
        <dbReference type="Proteomes" id="UP000053825"/>
    </source>
</evidence>
<evidence type="ECO:0000313" key="1">
    <source>
        <dbReference type="EMBL" id="KOC65740.1"/>
    </source>
</evidence>
<proteinExistence type="predicted"/>
<organism evidence="1 2">
    <name type="scientific">Habropoda laboriosa</name>
    <dbReference type="NCBI Taxonomy" id="597456"/>
    <lineage>
        <taxon>Eukaryota</taxon>
        <taxon>Metazoa</taxon>
        <taxon>Ecdysozoa</taxon>
        <taxon>Arthropoda</taxon>
        <taxon>Hexapoda</taxon>
        <taxon>Insecta</taxon>
        <taxon>Pterygota</taxon>
        <taxon>Neoptera</taxon>
        <taxon>Endopterygota</taxon>
        <taxon>Hymenoptera</taxon>
        <taxon>Apocrita</taxon>
        <taxon>Aculeata</taxon>
        <taxon>Apoidea</taxon>
        <taxon>Anthophila</taxon>
        <taxon>Apidae</taxon>
        <taxon>Habropoda</taxon>
    </lineage>
</organism>